<dbReference type="RefSeq" id="WP_343332776.1">
    <property type="nucleotide sequence ID" value="NZ_JAPOHD010000017.1"/>
</dbReference>
<reference evidence="2" key="1">
    <citation type="submission" date="2022-11" db="EMBL/GenBank/DDBJ databases">
        <title>Marilongibacter aestuarii gen. nov., sp. nov., isolated from tidal flat sediment.</title>
        <authorList>
            <person name="Jiayan W."/>
        </authorList>
    </citation>
    <scope>NUCLEOTIDE SEQUENCE</scope>
    <source>
        <strain evidence="2">Z1-6</strain>
    </source>
</reference>
<evidence type="ECO:0000259" key="1">
    <source>
        <dbReference type="Pfam" id="PF14534"/>
    </source>
</evidence>
<dbReference type="Pfam" id="PF14534">
    <property type="entry name" value="DUF4440"/>
    <property type="match status" value="1"/>
</dbReference>
<proteinExistence type="predicted"/>
<evidence type="ECO:0000313" key="3">
    <source>
        <dbReference type="Proteomes" id="UP001145087"/>
    </source>
</evidence>
<feature type="domain" description="DUF4440" evidence="1">
    <location>
        <begin position="32"/>
        <end position="143"/>
    </location>
</feature>
<sequence length="155" mass="17317">MKRIVFALLAFIVLAGNACHEKIDIEAEKQVIRDMIKTVFEVEQQKDVEAIMELGYYADDVIGQIPSIPEIQGLEAMKNFYTEYFKILVSIEGGSTKITVSQAGDMAWDFGWTRSVINGPDGPIEDEGKYLEVFEKINGEWKCVAISASSDKPAM</sequence>
<dbReference type="InterPro" id="IPR027843">
    <property type="entry name" value="DUF4440"/>
</dbReference>
<dbReference type="InterPro" id="IPR032710">
    <property type="entry name" value="NTF2-like_dom_sf"/>
</dbReference>
<evidence type="ECO:0000313" key="2">
    <source>
        <dbReference type="EMBL" id="MCY1720442.1"/>
    </source>
</evidence>
<protein>
    <submittedName>
        <fullName evidence="2">DUF4440 domain-containing protein</fullName>
    </submittedName>
</protein>
<name>A0A9X3F632_9BACT</name>
<gene>
    <name evidence="2" type="ORF">OU798_08830</name>
</gene>
<dbReference type="SUPFAM" id="SSF54427">
    <property type="entry name" value="NTF2-like"/>
    <property type="match status" value="1"/>
</dbReference>
<comment type="caution">
    <text evidence="2">The sequence shown here is derived from an EMBL/GenBank/DDBJ whole genome shotgun (WGS) entry which is preliminary data.</text>
</comment>
<dbReference type="AlphaFoldDB" id="A0A9X3F632"/>
<accession>A0A9X3F632</accession>
<dbReference type="Proteomes" id="UP001145087">
    <property type="component" value="Unassembled WGS sequence"/>
</dbReference>
<dbReference type="EMBL" id="JAPOHD010000017">
    <property type="protein sequence ID" value="MCY1720442.1"/>
    <property type="molecule type" value="Genomic_DNA"/>
</dbReference>
<keyword evidence="3" id="KW-1185">Reference proteome</keyword>
<dbReference type="Gene3D" id="3.10.450.50">
    <property type="match status" value="1"/>
</dbReference>
<organism evidence="2 3">
    <name type="scientific">Draconibacterium aestuarii</name>
    <dbReference type="NCBI Taxonomy" id="2998507"/>
    <lineage>
        <taxon>Bacteria</taxon>
        <taxon>Pseudomonadati</taxon>
        <taxon>Bacteroidota</taxon>
        <taxon>Bacteroidia</taxon>
        <taxon>Marinilabiliales</taxon>
        <taxon>Prolixibacteraceae</taxon>
        <taxon>Draconibacterium</taxon>
    </lineage>
</organism>